<evidence type="ECO:0000313" key="13">
    <source>
        <dbReference type="Proteomes" id="UP001518989"/>
    </source>
</evidence>
<comment type="caution">
    <text evidence="12">The sequence shown here is derived from an EMBL/GenBank/DDBJ whole genome shotgun (WGS) entry which is preliminary data.</text>
</comment>
<evidence type="ECO:0000256" key="3">
    <source>
        <dbReference type="ARBA" id="ARBA00012438"/>
    </source>
</evidence>
<feature type="transmembrane region" description="Helical" evidence="10">
    <location>
        <begin position="161"/>
        <end position="179"/>
    </location>
</feature>
<keyword evidence="6" id="KW-0808">Transferase</keyword>
<dbReference type="PRINTS" id="PR00344">
    <property type="entry name" value="BCTRLSENSOR"/>
</dbReference>
<evidence type="ECO:0000256" key="8">
    <source>
        <dbReference type="ARBA" id="ARBA00022777"/>
    </source>
</evidence>
<protein>
    <recommendedName>
        <fullName evidence="3">histidine kinase</fullName>
        <ecNumber evidence="3">2.7.13.3</ecNumber>
    </recommendedName>
</protein>
<feature type="transmembrane region" description="Helical" evidence="10">
    <location>
        <begin position="125"/>
        <end position="141"/>
    </location>
</feature>
<evidence type="ECO:0000256" key="10">
    <source>
        <dbReference type="SAM" id="Phobius"/>
    </source>
</evidence>
<evidence type="ECO:0000256" key="6">
    <source>
        <dbReference type="ARBA" id="ARBA00022679"/>
    </source>
</evidence>
<keyword evidence="4" id="KW-1003">Cell membrane</keyword>
<keyword evidence="10" id="KW-1133">Transmembrane helix</keyword>
<dbReference type="SUPFAM" id="SSF47384">
    <property type="entry name" value="Homodimeric domain of signal transducing histidine kinase"/>
    <property type="match status" value="1"/>
</dbReference>
<dbReference type="RefSeq" id="WP_207416995.1">
    <property type="nucleotide sequence ID" value="NZ_CP061177.1"/>
</dbReference>
<keyword evidence="10" id="KW-0472">Membrane</keyword>
<dbReference type="InterPro" id="IPR036097">
    <property type="entry name" value="HisK_dim/P_sf"/>
</dbReference>
<evidence type="ECO:0000256" key="7">
    <source>
        <dbReference type="ARBA" id="ARBA00022741"/>
    </source>
</evidence>
<evidence type="ECO:0000256" key="4">
    <source>
        <dbReference type="ARBA" id="ARBA00022475"/>
    </source>
</evidence>
<comment type="subcellular location">
    <subcellularLocation>
        <location evidence="2">Cell membrane</location>
        <topology evidence="2">Multi-pass membrane protein</topology>
    </subcellularLocation>
</comment>
<dbReference type="InterPro" id="IPR036890">
    <property type="entry name" value="HATPase_C_sf"/>
</dbReference>
<dbReference type="SUPFAM" id="SSF55874">
    <property type="entry name" value="ATPase domain of HSP90 chaperone/DNA topoisomerase II/histidine kinase"/>
    <property type="match status" value="1"/>
</dbReference>
<keyword evidence="9" id="KW-0067">ATP-binding</keyword>
<evidence type="ECO:0000256" key="2">
    <source>
        <dbReference type="ARBA" id="ARBA00004651"/>
    </source>
</evidence>
<feature type="transmembrane region" description="Helical" evidence="10">
    <location>
        <begin position="25"/>
        <end position="45"/>
    </location>
</feature>
<feature type="transmembrane region" description="Helical" evidence="10">
    <location>
        <begin position="51"/>
        <end position="68"/>
    </location>
</feature>
<name>A0ABS3KPL4_9PROT</name>
<comment type="catalytic activity">
    <reaction evidence="1">
        <text>ATP + protein L-histidine = ADP + protein N-phospho-L-histidine.</text>
        <dbReference type="EC" id="2.7.13.3"/>
    </reaction>
</comment>
<dbReference type="InterPro" id="IPR003594">
    <property type="entry name" value="HATPase_dom"/>
</dbReference>
<evidence type="ECO:0000259" key="11">
    <source>
        <dbReference type="PROSITE" id="PS50109"/>
    </source>
</evidence>
<dbReference type="PANTHER" id="PTHR44936:SF10">
    <property type="entry name" value="SENSOR PROTEIN RSTB"/>
    <property type="match status" value="1"/>
</dbReference>
<accession>A0ABS3KPL4</accession>
<evidence type="ECO:0000313" key="12">
    <source>
        <dbReference type="EMBL" id="MBO1079417.1"/>
    </source>
</evidence>
<dbReference type="CDD" id="cd00082">
    <property type="entry name" value="HisKA"/>
    <property type="match status" value="1"/>
</dbReference>
<organism evidence="12 13">
    <name type="scientific">Roseomonas haemaphysalidis</name>
    <dbReference type="NCBI Taxonomy" id="2768162"/>
    <lineage>
        <taxon>Bacteria</taxon>
        <taxon>Pseudomonadati</taxon>
        <taxon>Pseudomonadota</taxon>
        <taxon>Alphaproteobacteria</taxon>
        <taxon>Acetobacterales</taxon>
        <taxon>Roseomonadaceae</taxon>
        <taxon>Roseomonas</taxon>
    </lineage>
</organism>
<dbReference type="PROSITE" id="PS50109">
    <property type="entry name" value="HIS_KIN"/>
    <property type="match status" value="1"/>
</dbReference>
<dbReference type="InterPro" id="IPR050980">
    <property type="entry name" value="2C_sensor_his_kinase"/>
</dbReference>
<evidence type="ECO:0000256" key="9">
    <source>
        <dbReference type="ARBA" id="ARBA00022840"/>
    </source>
</evidence>
<keyword evidence="7" id="KW-0547">Nucleotide-binding</keyword>
<feature type="domain" description="Histidine kinase" evidence="11">
    <location>
        <begin position="215"/>
        <end position="422"/>
    </location>
</feature>
<keyword evidence="5" id="KW-0597">Phosphoprotein</keyword>
<dbReference type="EMBL" id="JACTNG010000004">
    <property type="protein sequence ID" value="MBO1079417.1"/>
    <property type="molecule type" value="Genomic_DNA"/>
</dbReference>
<evidence type="ECO:0000256" key="1">
    <source>
        <dbReference type="ARBA" id="ARBA00000085"/>
    </source>
</evidence>
<dbReference type="Gene3D" id="3.30.565.10">
    <property type="entry name" value="Histidine kinase-like ATPase, C-terminal domain"/>
    <property type="match status" value="1"/>
</dbReference>
<keyword evidence="10" id="KW-0812">Transmembrane</keyword>
<dbReference type="SMART" id="SM00387">
    <property type="entry name" value="HATPase_c"/>
    <property type="match status" value="1"/>
</dbReference>
<dbReference type="InterPro" id="IPR004358">
    <property type="entry name" value="Sig_transdc_His_kin-like_C"/>
</dbReference>
<keyword evidence="8 12" id="KW-0418">Kinase</keyword>
<reference evidence="12 13" key="1">
    <citation type="submission" date="2020-09" db="EMBL/GenBank/DDBJ databases">
        <title>Roseomonas.</title>
        <authorList>
            <person name="Zhu W."/>
        </authorList>
    </citation>
    <scope>NUCLEOTIDE SEQUENCE [LARGE SCALE GENOMIC DNA]</scope>
    <source>
        <strain evidence="12 13">573</strain>
    </source>
</reference>
<dbReference type="Pfam" id="PF25323">
    <property type="entry name" value="6TM_PilS"/>
    <property type="match status" value="1"/>
</dbReference>
<dbReference type="Gene3D" id="1.10.287.130">
    <property type="match status" value="1"/>
</dbReference>
<dbReference type="EC" id="2.7.13.3" evidence="3"/>
<dbReference type="PANTHER" id="PTHR44936">
    <property type="entry name" value="SENSOR PROTEIN CREC"/>
    <property type="match status" value="1"/>
</dbReference>
<gene>
    <name evidence="12" type="ORF">IAI61_10265</name>
</gene>
<sequence length="433" mass="46741">MAASWALPGEATAGKNLLQLVQLRWIAVVGQVLTIGTVQLGFGIPLPLREMAAMLVTLVAINLLSMLRLRLRAAIGPTELFLGLLLDVAVLTVQLYLSGGATNPFVSLYLLQVTLAAILLEVRWAWAMVAITALCCLGLTLDYRPLVLPPPLHERLFQLHLMGMLACFVLDATLLVMFVTRISGNLRAHDADLAQMRQQAVEEDHIVRMGLLASGAAHELGTPLATVSVILGDWRRMPQLRAMPDLAQEMDEMQAAIQRCKAIVTGILLSAGEVRGEAPEVSSVHAFLDGAVEDWRASRTATGLVYENRFGDDLPIVADPALEQVLANILDNAQEVSPAHLRLRATRRDAELVLEVSDHGPGFAPDMLRELGRPYQSSKGRQGGGLGLFLVHNVVRKLGGSVAARNRPEGGAMVTVTLPLASLALDGEDRDGR</sequence>
<keyword evidence="13" id="KW-1185">Reference proteome</keyword>
<dbReference type="Proteomes" id="UP001518989">
    <property type="component" value="Unassembled WGS sequence"/>
</dbReference>
<dbReference type="Pfam" id="PF02518">
    <property type="entry name" value="HATPase_c"/>
    <property type="match status" value="1"/>
</dbReference>
<evidence type="ECO:0000256" key="5">
    <source>
        <dbReference type="ARBA" id="ARBA00022553"/>
    </source>
</evidence>
<proteinExistence type="predicted"/>
<dbReference type="GO" id="GO:0016301">
    <property type="term" value="F:kinase activity"/>
    <property type="evidence" value="ECO:0007669"/>
    <property type="project" value="UniProtKB-KW"/>
</dbReference>
<dbReference type="InterPro" id="IPR003661">
    <property type="entry name" value="HisK_dim/P_dom"/>
</dbReference>
<dbReference type="InterPro" id="IPR005467">
    <property type="entry name" value="His_kinase_dom"/>
</dbReference>